<dbReference type="RefSeq" id="WP_090770200.1">
    <property type="nucleotide sequence ID" value="NZ_FMZH01000007.1"/>
</dbReference>
<gene>
    <name evidence="2" type="ORF">SAMN04488024_10750</name>
</gene>
<reference evidence="3" key="1">
    <citation type="submission" date="2016-10" db="EMBL/GenBank/DDBJ databases">
        <authorList>
            <person name="Varghese N."/>
            <person name="Submissions S."/>
        </authorList>
    </citation>
    <scope>NUCLEOTIDE SEQUENCE [LARGE SCALE GENOMIC DNA]</scope>
    <source>
        <strain evidence="3">DSM 18609</strain>
    </source>
</reference>
<dbReference type="Pfam" id="PF21849">
    <property type="entry name" value="DUF6908"/>
    <property type="match status" value="1"/>
</dbReference>
<accession>A0A1G6WMF5</accession>
<dbReference type="AlphaFoldDB" id="A0A1G6WMF5"/>
<proteinExistence type="predicted"/>
<keyword evidence="3" id="KW-1185">Reference proteome</keyword>
<dbReference type="STRING" id="390242.SAMN04488024_10750"/>
<dbReference type="EMBL" id="FMZH01000007">
    <property type="protein sequence ID" value="SDD66397.1"/>
    <property type="molecule type" value="Genomic_DNA"/>
</dbReference>
<protein>
    <recommendedName>
        <fullName evidence="1">DUF6908 domain-containing protein</fullName>
    </recommendedName>
</protein>
<dbReference type="Proteomes" id="UP000199455">
    <property type="component" value="Unassembled WGS sequence"/>
</dbReference>
<sequence length="147" mass="16826">MRILSPDSTQIFCNLIERMQDKQHLKIENEPFIALSIEKTAQDIALTGYGNASVYSLAHYYTLNGDLMSDPEMTFIVIHKNEALNISDGTIILPRSFQQSDMGIYEESIIFHLPQGMEVSKNMQAEHTEFAEVWLNNIKDQGFLKRV</sequence>
<evidence type="ECO:0000259" key="1">
    <source>
        <dbReference type="Pfam" id="PF21849"/>
    </source>
</evidence>
<organism evidence="2 3">
    <name type="scientific">Pedobacter soli</name>
    <dbReference type="NCBI Taxonomy" id="390242"/>
    <lineage>
        <taxon>Bacteria</taxon>
        <taxon>Pseudomonadati</taxon>
        <taxon>Bacteroidota</taxon>
        <taxon>Sphingobacteriia</taxon>
        <taxon>Sphingobacteriales</taxon>
        <taxon>Sphingobacteriaceae</taxon>
        <taxon>Pedobacter</taxon>
    </lineage>
</organism>
<evidence type="ECO:0000313" key="2">
    <source>
        <dbReference type="EMBL" id="SDD66397.1"/>
    </source>
</evidence>
<feature type="domain" description="DUF6908" evidence="1">
    <location>
        <begin position="11"/>
        <end position="144"/>
    </location>
</feature>
<dbReference type="InterPro" id="IPR054203">
    <property type="entry name" value="DUF6908"/>
</dbReference>
<name>A0A1G6WMF5_9SPHI</name>
<evidence type="ECO:0000313" key="3">
    <source>
        <dbReference type="Proteomes" id="UP000199455"/>
    </source>
</evidence>